<reference evidence="1" key="1">
    <citation type="submission" date="2020-08" db="EMBL/GenBank/DDBJ databases">
        <title>Multicomponent nature underlies the extraordinary mechanical properties of spider dragline silk.</title>
        <authorList>
            <person name="Kono N."/>
            <person name="Nakamura H."/>
            <person name="Mori M."/>
            <person name="Yoshida Y."/>
            <person name="Ohtoshi R."/>
            <person name="Malay A.D."/>
            <person name="Moran D.A.P."/>
            <person name="Tomita M."/>
            <person name="Numata K."/>
            <person name="Arakawa K."/>
        </authorList>
    </citation>
    <scope>NUCLEOTIDE SEQUENCE</scope>
</reference>
<evidence type="ECO:0000313" key="1">
    <source>
        <dbReference type="EMBL" id="GFY51193.1"/>
    </source>
</evidence>
<dbReference type="EMBL" id="BMAV01007927">
    <property type="protein sequence ID" value="GFY51193.1"/>
    <property type="molecule type" value="Genomic_DNA"/>
</dbReference>
<dbReference type="Proteomes" id="UP000886998">
    <property type="component" value="Unassembled WGS sequence"/>
</dbReference>
<accession>A0A8X6XD53</accession>
<name>A0A8X6XD53_9ARAC</name>
<dbReference type="AlphaFoldDB" id="A0A8X6XD53"/>
<sequence>MTLCEKGQSFEAYSLKHELNSSSPSLFNFTAHNFPRIINFSSSNRPINSSSIPLKERGKKWFVDVTVDRDSPYRVPPRVRTFHGQCEHPSLINFFVSMFHSRIKETRKSSVVR</sequence>
<organism evidence="1 2">
    <name type="scientific">Trichonephila inaurata madagascariensis</name>
    <dbReference type="NCBI Taxonomy" id="2747483"/>
    <lineage>
        <taxon>Eukaryota</taxon>
        <taxon>Metazoa</taxon>
        <taxon>Ecdysozoa</taxon>
        <taxon>Arthropoda</taxon>
        <taxon>Chelicerata</taxon>
        <taxon>Arachnida</taxon>
        <taxon>Araneae</taxon>
        <taxon>Araneomorphae</taxon>
        <taxon>Entelegynae</taxon>
        <taxon>Araneoidea</taxon>
        <taxon>Nephilidae</taxon>
        <taxon>Trichonephila</taxon>
        <taxon>Trichonephila inaurata</taxon>
    </lineage>
</organism>
<keyword evidence="2" id="KW-1185">Reference proteome</keyword>
<gene>
    <name evidence="1" type="ORF">TNIN_406921</name>
</gene>
<evidence type="ECO:0000313" key="2">
    <source>
        <dbReference type="Proteomes" id="UP000886998"/>
    </source>
</evidence>
<comment type="caution">
    <text evidence="1">The sequence shown here is derived from an EMBL/GenBank/DDBJ whole genome shotgun (WGS) entry which is preliminary data.</text>
</comment>
<proteinExistence type="predicted"/>
<protein>
    <submittedName>
        <fullName evidence="1">Uncharacterized protein</fullName>
    </submittedName>
</protein>